<dbReference type="Proteomes" id="UP000005709">
    <property type="component" value="Unassembled WGS sequence"/>
</dbReference>
<organism evidence="1 2">
    <name type="scientific">Campylobacter gracilis RM3268</name>
    <dbReference type="NCBI Taxonomy" id="553220"/>
    <lineage>
        <taxon>Bacteria</taxon>
        <taxon>Pseudomonadati</taxon>
        <taxon>Campylobacterota</taxon>
        <taxon>Epsilonproteobacteria</taxon>
        <taxon>Campylobacterales</taxon>
        <taxon>Campylobacteraceae</taxon>
        <taxon>Campylobacter</taxon>
    </lineage>
</organism>
<evidence type="ECO:0000313" key="2">
    <source>
        <dbReference type="Proteomes" id="UP000005709"/>
    </source>
</evidence>
<reference evidence="1 2" key="1">
    <citation type="submission" date="2009-07" db="EMBL/GenBank/DDBJ databases">
        <authorList>
            <person name="Madupu R."/>
            <person name="Sebastian Y."/>
            <person name="Durkin A.S."/>
            <person name="Torralba M."/>
            <person name="Methe B."/>
            <person name="Sutton G.G."/>
            <person name="Strausberg R.L."/>
            <person name="Nelson K.E."/>
        </authorList>
    </citation>
    <scope>NUCLEOTIDE SEQUENCE [LARGE SCALE GENOMIC DNA]</scope>
    <source>
        <strain evidence="1 2">RM3268</strain>
    </source>
</reference>
<dbReference type="AlphaFoldDB" id="C8PJL8"/>
<protein>
    <submittedName>
        <fullName evidence="1">Uncharacterized protein</fullName>
    </submittedName>
</protein>
<evidence type="ECO:0000313" key="1">
    <source>
        <dbReference type="EMBL" id="EEV17123.1"/>
    </source>
</evidence>
<name>C8PJL8_9BACT</name>
<sequence length="121" mass="14672">MIKFVVYFCINKGIKGFKIFPFIKVDEPWHGGYLYYSVVVSAHYYLIYLYSSEIYDEVREYFLQKNINIDYIKKTIRFLSRRICEGAVNLKLQFQYFMVAVTKFRSDTEYKYVKFSAKFYA</sequence>
<dbReference type="OrthoDB" id="10017254at2"/>
<gene>
    <name evidence="1" type="ORF">CAMGR0001_1418</name>
</gene>
<dbReference type="RefSeq" id="WP_005872115.1">
    <property type="nucleotide sequence ID" value="NZ_ACYG01000027.1"/>
</dbReference>
<dbReference type="EMBL" id="ACYG01000027">
    <property type="protein sequence ID" value="EEV17123.1"/>
    <property type="molecule type" value="Genomic_DNA"/>
</dbReference>
<comment type="caution">
    <text evidence="1">The sequence shown here is derived from an EMBL/GenBank/DDBJ whole genome shotgun (WGS) entry which is preliminary data.</text>
</comment>
<dbReference type="STRING" id="824.CGRAC_0801"/>
<keyword evidence="2" id="KW-1185">Reference proteome</keyword>
<proteinExistence type="predicted"/>
<accession>C8PJL8</accession>